<dbReference type="Pfam" id="PF00069">
    <property type="entry name" value="Pkinase"/>
    <property type="match status" value="1"/>
</dbReference>
<comment type="caution">
    <text evidence="2">The sequence shown here is derived from an EMBL/GenBank/DDBJ whole genome shotgun (WGS) entry which is preliminary data.</text>
</comment>
<keyword evidence="3" id="KW-1185">Reference proteome</keyword>
<accession>A0ABN9F7Y3</accession>
<organism evidence="2 3">
    <name type="scientific">Staurois parvus</name>
    <dbReference type="NCBI Taxonomy" id="386267"/>
    <lineage>
        <taxon>Eukaryota</taxon>
        <taxon>Metazoa</taxon>
        <taxon>Chordata</taxon>
        <taxon>Craniata</taxon>
        <taxon>Vertebrata</taxon>
        <taxon>Euteleostomi</taxon>
        <taxon>Amphibia</taxon>
        <taxon>Batrachia</taxon>
        <taxon>Anura</taxon>
        <taxon>Neobatrachia</taxon>
        <taxon>Ranoidea</taxon>
        <taxon>Ranidae</taxon>
        <taxon>Staurois</taxon>
    </lineage>
</organism>
<feature type="non-terminal residue" evidence="2">
    <location>
        <position position="101"/>
    </location>
</feature>
<dbReference type="InterPro" id="IPR011009">
    <property type="entry name" value="Kinase-like_dom_sf"/>
</dbReference>
<dbReference type="SUPFAM" id="SSF56112">
    <property type="entry name" value="Protein kinase-like (PK-like)"/>
    <property type="match status" value="1"/>
</dbReference>
<protein>
    <recommendedName>
        <fullName evidence="1">Protein kinase domain-containing protein</fullName>
    </recommendedName>
</protein>
<dbReference type="Proteomes" id="UP001162483">
    <property type="component" value="Unassembled WGS sequence"/>
</dbReference>
<evidence type="ECO:0000259" key="1">
    <source>
        <dbReference type="PROSITE" id="PS50011"/>
    </source>
</evidence>
<dbReference type="EMBL" id="CATNWA010016492">
    <property type="protein sequence ID" value="CAI9593159.1"/>
    <property type="molecule type" value="Genomic_DNA"/>
</dbReference>
<name>A0ABN9F7Y3_9NEOB</name>
<sequence>MDKAVNSADMSLDDIHMSSSELLDKKEIDCGGFGKVYLCCHRSHGLVVLKTVFTGCKQDSYKNDLIQEGKIMYKLNHERVVKLLGVILEDGNYSLVIEYMS</sequence>
<evidence type="ECO:0000313" key="2">
    <source>
        <dbReference type="EMBL" id="CAI9593159.1"/>
    </source>
</evidence>
<proteinExistence type="predicted"/>
<feature type="domain" description="Protein kinase" evidence="1">
    <location>
        <begin position="22"/>
        <end position="101"/>
    </location>
</feature>
<dbReference type="InterPro" id="IPR000719">
    <property type="entry name" value="Prot_kinase_dom"/>
</dbReference>
<gene>
    <name evidence="2" type="ORF">SPARVUS_LOCUS11500882</name>
</gene>
<reference evidence="2" key="1">
    <citation type="submission" date="2023-05" db="EMBL/GenBank/DDBJ databases">
        <authorList>
            <person name="Stuckert A."/>
        </authorList>
    </citation>
    <scope>NUCLEOTIDE SEQUENCE</scope>
</reference>
<evidence type="ECO:0000313" key="3">
    <source>
        <dbReference type="Proteomes" id="UP001162483"/>
    </source>
</evidence>
<dbReference type="PROSITE" id="PS50011">
    <property type="entry name" value="PROTEIN_KINASE_DOM"/>
    <property type="match status" value="1"/>
</dbReference>
<dbReference type="Gene3D" id="3.30.200.20">
    <property type="entry name" value="Phosphorylase Kinase, domain 1"/>
    <property type="match status" value="1"/>
</dbReference>